<dbReference type="Proteomes" id="UP000283895">
    <property type="component" value="Unassembled WGS sequence"/>
</dbReference>
<feature type="region of interest" description="Disordered" evidence="2">
    <location>
        <begin position="661"/>
        <end position="724"/>
    </location>
</feature>
<dbReference type="Pfam" id="PF10304">
    <property type="entry name" value="RTP1_C2"/>
    <property type="match status" value="1"/>
</dbReference>
<evidence type="ECO:0000256" key="1">
    <source>
        <dbReference type="ARBA" id="ARBA00005724"/>
    </source>
</evidence>
<dbReference type="InterPro" id="IPR019414">
    <property type="entry name" value="Rtp1_C2"/>
</dbReference>
<dbReference type="PANTHER" id="PTHR20959">
    <property type="entry name" value="TRANSPORT AND GOLGI ORGANIZATION PROTEIN 6 FAMILY MEMBER"/>
    <property type="match status" value="1"/>
</dbReference>
<evidence type="ECO:0008006" key="8">
    <source>
        <dbReference type="Google" id="ProtNLM"/>
    </source>
</evidence>
<evidence type="ECO:0000259" key="3">
    <source>
        <dbReference type="Pfam" id="PF10304"/>
    </source>
</evidence>
<gene>
    <name evidence="6" type="ORF">VMCG_08964</name>
</gene>
<dbReference type="InterPro" id="IPR019451">
    <property type="entry name" value="Rtp1_C1"/>
</dbReference>
<evidence type="ECO:0000259" key="4">
    <source>
        <dbReference type="Pfam" id="PF10363"/>
    </source>
</evidence>
<reference evidence="6 7" key="1">
    <citation type="submission" date="2015-09" db="EMBL/GenBank/DDBJ databases">
        <title>Host preference determinants of Valsa canker pathogens revealed by comparative genomics.</title>
        <authorList>
            <person name="Yin Z."/>
            <person name="Huang L."/>
        </authorList>
    </citation>
    <scope>NUCLEOTIDE SEQUENCE [LARGE SCALE GENOMIC DNA]</scope>
    <source>
        <strain evidence="6 7">03-1</strain>
    </source>
</reference>
<dbReference type="InterPro" id="IPR016024">
    <property type="entry name" value="ARM-type_fold"/>
</dbReference>
<proteinExistence type="inferred from homology"/>
<feature type="domain" description="RNA polymerase II assembly factor Rtp1 C-terminal" evidence="3">
    <location>
        <begin position="829"/>
        <end position="858"/>
    </location>
</feature>
<comment type="similarity">
    <text evidence="1">Belongs to the Tango6 family.</text>
</comment>
<organism evidence="6 7">
    <name type="scientific">Cytospora schulzeri</name>
    <dbReference type="NCBI Taxonomy" id="448051"/>
    <lineage>
        <taxon>Eukaryota</taxon>
        <taxon>Fungi</taxon>
        <taxon>Dikarya</taxon>
        <taxon>Ascomycota</taxon>
        <taxon>Pezizomycotina</taxon>
        <taxon>Sordariomycetes</taxon>
        <taxon>Sordariomycetidae</taxon>
        <taxon>Diaporthales</taxon>
        <taxon>Cytosporaceae</taxon>
        <taxon>Cytospora</taxon>
    </lineage>
</organism>
<comment type="caution">
    <text evidence="6">The sequence shown here is derived from an EMBL/GenBank/DDBJ whole genome shotgun (WGS) entry which is preliminary data.</text>
</comment>
<dbReference type="Pfam" id="PF23565">
    <property type="entry name" value="ARM_TANGO6"/>
    <property type="match status" value="1"/>
</dbReference>
<feature type="compositionally biased region" description="Basic and acidic residues" evidence="2">
    <location>
        <begin position="671"/>
        <end position="696"/>
    </location>
</feature>
<dbReference type="InterPro" id="IPR057407">
    <property type="entry name" value="HEAT_TANGO6"/>
</dbReference>
<evidence type="ECO:0000313" key="7">
    <source>
        <dbReference type="Proteomes" id="UP000283895"/>
    </source>
</evidence>
<dbReference type="OrthoDB" id="39591at2759"/>
<evidence type="ECO:0000313" key="6">
    <source>
        <dbReference type="EMBL" id="ROV92600.1"/>
    </source>
</evidence>
<dbReference type="SUPFAM" id="SSF48371">
    <property type="entry name" value="ARM repeat"/>
    <property type="match status" value="1"/>
</dbReference>
<dbReference type="GO" id="GO:0009306">
    <property type="term" value="P:protein secretion"/>
    <property type="evidence" value="ECO:0007669"/>
    <property type="project" value="TreeGrafter"/>
</dbReference>
<dbReference type="STRING" id="356882.A0A423VNK8"/>
<dbReference type="Pfam" id="PF10363">
    <property type="entry name" value="RTP1_C1"/>
    <property type="match status" value="1"/>
</dbReference>
<feature type="compositionally biased region" description="Acidic residues" evidence="2">
    <location>
        <begin position="701"/>
        <end position="711"/>
    </location>
</feature>
<name>A0A423VNK8_9PEZI</name>
<dbReference type="PANTHER" id="PTHR20959:SF1">
    <property type="entry name" value="TRANSPORT AND GOLGI ORGANIZATION PROTEIN 6 HOMOLOG"/>
    <property type="match status" value="1"/>
</dbReference>
<accession>A0A423VNK8</accession>
<sequence>MDEVKGRQALIEKLIELGTKATKPGVDESTRQDGEREFDELVRKTGTFSLIPALNFLIQPGKIPPELRSKFMHVLTRIPLRPDGVRSTAEFVFSVHPSNTASSSEGADPQKQGANITHEALNMAAKLIAYPPKSSSPGEWYQGVAPQLLALLDGKDGPELMKVAAYVIGFGILGRKHTGAPGTAGWRAVAEPILKAINPSIGKTSSNDSLVDDVSDGVVDLSKNTVLVNADQLAQGLFRLQALLISHPNPSLSKRLLHPVILSLWALASWIRPKPLCEENYCQPAQNLLRIYLKLATEPQRLQTVIKNLLYRGSTEGDQLWNFEETATGDIQVIKPRRILSESVSQYEWTDIDPKVESLIELLKSVASQEDVSSIFTDLFSTWFSANVKESSTGFLEKDERDRPDPVNQLTQIKVLQRMMDTFPSQLASGSDSILKMVEPILGQGADKVDDETIPVALSLLNIVVTAPSFEKAGVDQEIIQSIESSLEQLSRADAGDTSATARSLSLLLRYRYELDDPEDKSIAPNPRQMEDRKTYDLALSYITQSDSPPPVRAEGLNLLQTLIVGNSPVLDIPAALVLLSSLLQEDEDYIILRVVKIYTQLANKHPKTVTGDLLDHYVDTNEKSSIDTRLRFGEALLQVIERLGETFAGETASQVAEALLATAGRRGHRPKTEARQEKDERLRQMKQRRAEKEWGGEVPSLDDDEDDEENNNQTETEKDKADKELLTQIISGWDSKKGSEDMRVRASALSILAVGIETNVSGVGPTLVSAGVDLAANVLTMEPGPETGILRRSAVLVIMAFVRALNRAREAGGRRVGFGLTGESAGEIRRVLGYVAETDGDGLVRQHARDVMESLDNYKLGSVVAEARAPEIGLTRLAGLSVDPERTVLADQTDQSSLRPRIEEIE</sequence>
<protein>
    <recommendedName>
        <fullName evidence="8">RNA polymerase II assembly factor Rtp1 C-terminal domain-containing protein</fullName>
    </recommendedName>
</protein>
<evidence type="ECO:0000256" key="2">
    <source>
        <dbReference type="SAM" id="MobiDB-lite"/>
    </source>
</evidence>
<dbReference type="InterPro" id="IPR039600">
    <property type="entry name" value="TANGO6/Rtp1"/>
</dbReference>
<dbReference type="EMBL" id="LKEA01000049">
    <property type="protein sequence ID" value="ROV92600.1"/>
    <property type="molecule type" value="Genomic_DNA"/>
</dbReference>
<dbReference type="AlphaFoldDB" id="A0A423VNK8"/>
<keyword evidence="7" id="KW-1185">Reference proteome</keyword>
<feature type="domain" description="TANGO6 HEAT repeat" evidence="5">
    <location>
        <begin position="117"/>
        <end position="367"/>
    </location>
</feature>
<feature type="domain" description="RNA polymerase II assembly factor Rtp1 C-terminal" evidence="4">
    <location>
        <begin position="546"/>
        <end position="647"/>
    </location>
</feature>
<evidence type="ECO:0000259" key="5">
    <source>
        <dbReference type="Pfam" id="PF23565"/>
    </source>
</evidence>